<dbReference type="Proteomes" id="UP001054945">
    <property type="component" value="Unassembled WGS sequence"/>
</dbReference>
<gene>
    <name evidence="1" type="ORF">CEXT_597801</name>
</gene>
<dbReference type="EMBL" id="BPLR01017102">
    <property type="protein sequence ID" value="GIY88786.1"/>
    <property type="molecule type" value="Genomic_DNA"/>
</dbReference>
<protein>
    <submittedName>
        <fullName evidence="1">Uncharacterized protein</fullName>
    </submittedName>
</protein>
<sequence>MLKGFQSSWKFLQLSLKKRMHTLQHPDSSWPLTLITMLMSLVGEEQRFHSLKSNVMKQERNGAVSCQRQNFVSGLPTKKRTFPLRGLFPRNTVLDGFISYFIKVPSANCDPSLRNQLTAVVKASISLRQGVVYI</sequence>
<evidence type="ECO:0000313" key="1">
    <source>
        <dbReference type="EMBL" id="GIY88786.1"/>
    </source>
</evidence>
<reference evidence="1 2" key="1">
    <citation type="submission" date="2021-06" db="EMBL/GenBank/DDBJ databases">
        <title>Caerostris extrusa draft genome.</title>
        <authorList>
            <person name="Kono N."/>
            <person name="Arakawa K."/>
        </authorList>
    </citation>
    <scope>NUCLEOTIDE SEQUENCE [LARGE SCALE GENOMIC DNA]</scope>
</reference>
<accession>A0AAV4X438</accession>
<proteinExistence type="predicted"/>
<keyword evidence="2" id="KW-1185">Reference proteome</keyword>
<comment type="caution">
    <text evidence="1">The sequence shown here is derived from an EMBL/GenBank/DDBJ whole genome shotgun (WGS) entry which is preliminary data.</text>
</comment>
<dbReference type="AlphaFoldDB" id="A0AAV4X438"/>
<organism evidence="1 2">
    <name type="scientific">Caerostris extrusa</name>
    <name type="common">Bark spider</name>
    <name type="synonym">Caerostris bankana</name>
    <dbReference type="NCBI Taxonomy" id="172846"/>
    <lineage>
        <taxon>Eukaryota</taxon>
        <taxon>Metazoa</taxon>
        <taxon>Ecdysozoa</taxon>
        <taxon>Arthropoda</taxon>
        <taxon>Chelicerata</taxon>
        <taxon>Arachnida</taxon>
        <taxon>Araneae</taxon>
        <taxon>Araneomorphae</taxon>
        <taxon>Entelegynae</taxon>
        <taxon>Araneoidea</taxon>
        <taxon>Araneidae</taxon>
        <taxon>Caerostris</taxon>
    </lineage>
</organism>
<name>A0AAV4X438_CAEEX</name>
<evidence type="ECO:0000313" key="2">
    <source>
        <dbReference type="Proteomes" id="UP001054945"/>
    </source>
</evidence>